<dbReference type="PRINTS" id="PR00032">
    <property type="entry name" value="HTHARAC"/>
</dbReference>
<evidence type="ECO:0000313" key="7">
    <source>
        <dbReference type="Proteomes" id="UP001302349"/>
    </source>
</evidence>
<keyword evidence="2" id="KW-0238">DNA-binding</keyword>
<feature type="transmembrane region" description="Helical" evidence="4">
    <location>
        <begin position="212"/>
        <end position="231"/>
    </location>
</feature>
<feature type="transmembrane region" description="Helical" evidence="4">
    <location>
        <begin position="6"/>
        <end position="26"/>
    </location>
</feature>
<gene>
    <name evidence="6" type="ORF">RT717_15160</name>
</gene>
<proteinExistence type="predicted"/>
<dbReference type="InterPro" id="IPR020449">
    <property type="entry name" value="Tscrpt_reg_AraC-type_HTH"/>
</dbReference>
<dbReference type="Proteomes" id="UP001302349">
    <property type="component" value="Chromosome"/>
</dbReference>
<evidence type="ECO:0000259" key="5">
    <source>
        <dbReference type="PROSITE" id="PS01124"/>
    </source>
</evidence>
<feature type="transmembrane region" description="Helical" evidence="4">
    <location>
        <begin position="63"/>
        <end position="83"/>
    </location>
</feature>
<dbReference type="RefSeq" id="WP_317487228.1">
    <property type="nucleotide sequence ID" value="NZ_CP136051.1"/>
</dbReference>
<keyword evidence="4" id="KW-1133">Transmembrane helix</keyword>
<keyword evidence="7" id="KW-1185">Reference proteome</keyword>
<dbReference type="Gene3D" id="1.10.10.60">
    <property type="entry name" value="Homeodomain-like"/>
    <property type="match status" value="2"/>
</dbReference>
<dbReference type="PROSITE" id="PS01124">
    <property type="entry name" value="HTH_ARAC_FAMILY_2"/>
    <property type="match status" value="1"/>
</dbReference>
<evidence type="ECO:0000256" key="1">
    <source>
        <dbReference type="ARBA" id="ARBA00023015"/>
    </source>
</evidence>
<dbReference type="PANTHER" id="PTHR43280:SF29">
    <property type="entry name" value="ARAC-FAMILY TRANSCRIPTIONAL REGULATOR"/>
    <property type="match status" value="1"/>
</dbReference>
<sequence length="385" mass="44347">MNIGLLQILLFAGCIQAILLATYLFFHSAIRGSRLFGILLLLLAIHLFLVTNDRQEFFMQFPHLLHVTWLVPSLYGPIILIFVRRITRYSLKSSLVEWLYFVPFVLLAAYHMPFYLLSASEKQAYIADFALSVKDDFGLINQLVNVLHVTFFSASLWFYNLYRKKILNYAASEETRLLWLGNFLWINLAIVCVGMAVFYARKYNLPVVGSIYPYHFLGVIFLIYWSAYKLIRQPAIFQSETEEGGFAEVSEVPSTQEAARPVTEQQRQLAEGIKKLMEEERLYRTAGLALPDVAAKLKSNKQYVSEAINLVFGKNFYDFVNEYRLKEFTNKLDSQEDQNLTLLGIASNAGFNSKATFNAVFKKHYGMTPSEYQRENSNVQKTKIK</sequence>
<evidence type="ECO:0000256" key="3">
    <source>
        <dbReference type="ARBA" id="ARBA00023163"/>
    </source>
</evidence>
<evidence type="ECO:0000256" key="2">
    <source>
        <dbReference type="ARBA" id="ARBA00023125"/>
    </source>
</evidence>
<dbReference type="SMART" id="SM00342">
    <property type="entry name" value="HTH_ARAC"/>
    <property type="match status" value="1"/>
</dbReference>
<organism evidence="6 7">
    <name type="scientific">Imperialibacter roseus</name>
    <dbReference type="NCBI Taxonomy" id="1324217"/>
    <lineage>
        <taxon>Bacteria</taxon>
        <taxon>Pseudomonadati</taxon>
        <taxon>Bacteroidota</taxon>
        <taxon>Cytophagia</taxon>
        <taxon>Cytophagales</taxon>
        <taxon>Flammeovirgaceae</taxon>
        <taxon>Imperialibacter</taxon>
    </lineage>
</organism>
<dbReference type="InterPro" id="IPR009057">
    <property type="entry name" value="Homeodomain-like_sf"/>
</dbReference>
<feature type="transmembrane region" description="Helical" evidence="4">
    <location>
        <begin position="95"/>
        <end position="117"/>
    </location>
</feature>
<feature type="domain" description="HTH araC/xylS-type" evidence="5">
    <location>
        <begin position="271"/>
        <end position="375"/>
    </location>
</feature>
<reference evidence="6 7" key="1">
    <citation type="journal article" date="2023" name="Microbiol. Resour. Announc.">
        <title>Complete Genome Sequence of Imperialibacter roseus strain P4T.</title>
        <authorList>
            <person name="Tizabi D.R."/>
            <person name="Bachvaroff T."/>
            <person name="Hill R.T."/>
        </authorList>
    </citation>
    <scope>NUCLEOTIDE SEQUENCE [LARGE SCALE GENOMIC DNA]</scope>
    <source>
        <strain evidence="6 7">P4T</strain>
    </source>
</reference>
<feature type="transmembrane region" description="Helical" evidence="4">
    <location>
        <begin position="33"/>
        <end position="51"/>
    </location>
</feature>
<name>A0ABZ0IIW6_9BACT</name>
<dbReference type="SUPFAM" id="SSF46689">
    <property type="entry name" value="Homeodomain-like"/>
    <property type="match status" value="1"/>
</dbReference>
<dbReference type="PANTHER" id="PTHR43280">
    <property type="entry name" value="ARAC-FAMILY TRANSCRIPTIONAL REGULATOR"/>
    <property type="match status" value="1"/>
</dbReference>
<dbReference type="InterPro" id="IPR018060">
    <property type="entry name" value="HTH_AraC"/>
</dbReference>
<keyword evidence="4" id="KW-0812">Transmembrane</keyword>
<feature type="transmembrane region" description="Helical" evidence="4">
    <location>
        <begin position="179"/>
        <end position="200"/>
    </location>
</feature>
<protein>
    <submittedName>
        <fullName evidence="6">Helix-turn-helix domain-containing protein</fullName>
    </submittedName>
</protein>
<accession>A0ABZ0IIW6</accession>
<keyword evidence="4" id="KW-0472">Membrane</keyword>
<keyword evidence="3" id="KW-0804">Transcription</keyword>
<evidence type="ECO:0000313" key="6">
    <source>
        <dbReference type="EMBL" id="WOK04418.1"/>
    </source>
</evidence>
<dbReference type="Pfam" id="PF12833">
    <property type="entry name" value="HTH_18"/>
    <property type="match status" value="1"/>
</dbReference>
<evidence type="ECO:0000256" key="4">
    <source>
        <dbReference type="SAM" id="Phobius"/>
    </source>
</evidence>
<dbReference type="EMBL" id="CP136051">
    <property type="protein sequence ID" value="WOK04418.1"/>
    <property type="molecule type" value="Genomic_DNA"/>
</dbReference>
<keyword evidence="1" id="KW-0805">Transcription regulation</keyword>
<feature type="transmembrane region" description="Helical" evidence="4">
    <location>
        <begin position="137"/>
        <end position="159"/>
    </location>
</feature>